<reference evidence="4" key="1">
    <citation type="submission" date="2012-12" db="EMBL/GenBank/DDBJ databases">
        <authorList>
            <person name="Hellsten U."/>
            <person name="Grimwood J."/>
            <person name="Chapman J.A."/>
            <person name="Shapiro H."/>
            <person name="Aerts A."/>
            <person name="Otillar R.P."/>
            <person name="Terry A.Y."/>
            <person name="Boore J.L."/>
            <person name="Simakov O."/>
            <person name="Marletaz F."/>
            <person name="Cho S.-J."/>
            <person name="Edsinger-Gonzales E."/>
            <person name="Havlak P."/>
            <person name="Kuo D.-H."/>
            <person name="Larsson T."/>
            <person name="Lv J."/>
            <person name="Arendt D."/>
            <person name="Savage R."/>
            <person name="Osoegawa K."/>
            <person name="de Jong P."/>
            <person name="Lindberg D.R."/>
            <person name="Seaver E.C."/>
            <person name="Weisblat D.A."/>
            <person name="Putnam N.H."/>
            <person name="Grigoriev I.V."/>
            <person name="Rokhsar D.S."/>
        </authorList>
    </citation>
    <scope>NUCLEOTIDE SEQUENCE</scope>
</reference>
<evidence type="ECO:0000313" key="3">
    <source>
        <dbReference type="EnsemblMetazoa" id="HelroP193497"/>
    </source>
</evidence>
<gene>
    <name evidence="3" type="primary">20212666</name>
    <name evidence="2" type="ORF">HELRODRAFT_193497</name>
</gene>
<dbReference type="InParanoid" id="T1FV20"/>
<feature type="compositionally biased region" description="Pro residues" evidence="1">
    <location>
        <begin position="31"/>
        <end position="45"/>
    </location>
</feature>
<dbReference type="CTD" id="20212666"/>
<reference evidence="3" key="3">
    <citation type="submission" date="2015-06" db="UniProtKB">
        <authorList>
            <consortium name="EnsemblMetazoa"/>
        </authorList>
    </citation>
    <scope>IDENTIFICATION</scope>
</reference>
<accession>T1FV20</accession>
<dbReference type="KEGG" id="hro:HELRODRAFT_193497"/>
<evidence type="ECO:0000313" key="4">
    <source>
        <dbReference type="Proteomes" id="UP000015101"/>
    </source>
</evidence>
<reference evidence="2 4" key="2">
    <citation type="journal article" date="2013" name="Nature">
        <title>Insights into bilaterian evolution from three spiralian genomes.</title>
        <authorList>
            <person name="Simakov O."/>
            <person name="Marletaz F."/>
            <person name="Cho S.J."/>
            <person name="Edsinger-Gonzales E."/>
            <person name="Havlak P."/>
            <person name="Hellsten U."/>
            <person name="Kuo D.H."/>
            <person name="Larsson T."/>
            <person name="Lv J."/>
            <person name="Arendt D."/>
            <person name="Savage R."/>
            <person name="Osoegawa K."/>
            <person name="de Jong P."/>
            <person name="Grimwood J."/>
            <person name="Chapman J.A."/>
            <person name="Shapiro H."/>
            <person name="Aerts A."/>
            <person name="Otillar R.P."/>
            <person name="Terry A.Y."/>
            <person name="Boore J.L."/>
            <person name="Grigoriev I.V."/>
            <person name="Lindberg D.R."/>
            <person name="Seaver E.C."/>
            <person name="Weisblat D.A."/>
            <person name="Putnam N.H."/>
            <person name="Rokhsar D.S."/>
        </authorList>
    </citation>
    <scope>NUCLEOTIDE SEQUENCE</scope>
</reference>
<keyword evidence="4" id="KW-1185">Reference proteome</keyword>
<organism evidence="3 4">
    <name type="scientific">Helobdella robusta</name>
    <name type="common">Californian leech</name>
    <dbReference type="NCBI Taxonomy" id="6412"/>
    <lineage>
        <taxon>Eukaryota</taxon>
        <taxon>Metazoa</taxon>
        <taxon>Spiralia</taxon>
        <taxon>Lophotrochozoa</taxon>
        <taxon>Annelida</taxon>
        <taxon>Clitellata</taxon>
        <taxon>Hirudinea</taxon>
        <taxon>Rhynchobdellida</taxon>
        <taxon>Glossiphoniidae</taxon>
        <taxon>Helobdella</taxon>
    </lineage>
</organism>
<evidence type="ECO:0000256" key="1">
    <source>
        <dbReference type="SAM" id="MobiDB-lite"/>
    </source>
</evidence>
<dbReference type="GeneID" id="20212666"/>
<feature type="compositionally biased region" description="Polar residues" evidence="1">
    <location>
        <begin position="355"/>
        <end position="365"/>
    </location>
</feature>
<protein>
    <submittedName>
        <fullName evidence="2 3">Uncharacterized protein</fullName>
    </submittedName>
</protein>
<dbReference type="EMBL" id="KB097502">
    <property type="protein sequence ID" value="ESN95867.1"/>
    <property type="molecule type" value="Genomic_DNA"/>
</dbReference>
<dbReference type="RefSeq" id="XP_009026155.1">
    <property type="nucleotide sequence ID" value="XM_009027907.1"/>
</dbReference>
<evidence type="ECO:0000313" key="2">
    <source>
        <dbReference type="EMBL" id="ESN95867.1"/>
    </source>
</evidence>
<dbReference type="AlphaFoldDB" id="T1FV20"/>
<dbReference type="Proteomes" id="UP000015101">
    <property type="component" value="Unassembled WGS sequence"/>
</dbReference>
<dbReference type="EnsemblMetazoa" id="HelroT193497">
    <property type="protein sequence ID" value="HelroP193497"/>
    <property type="gene ID" value="HelroG193497"/>
</dbReference>
<feature type="region of interest" description="Disordered" evidence="1">
    <location>
        <begin position="339"/>
        <end position="368"/>
    </location>
</feature>
<sequence>MPILSYRLHINLKKAHDAVVVRSDGKAASATPPPQSSSHSSPPPESIGNQVKVVKIKHETLIDNTDRLGDTKYLTVGANDKKQQSQQITSSTKANKIEMVSNHSGKIKKNEEGLMKHEEMSNGSHRNVLNAELIEDHTTSKLQGLPTFGGMAPPAPSSSVLEEPQILLSSNVRSDVSSSTIVKEDSESSSSPLSPNQTMLVTMATLERASKRLSETRVNQQQQRQDVLHYEVVISSEKMEPHKGVEVVVFNDDEEDCSDIDGGNNDVGDVGVGDVGGADGIKRNENDDDAQDQVFKSFLNINMSNLNQTIDENYYRRHARQQSGQLYLVKMAEVDDADVYGTEDDGKNRGRSDYYVSSSRTSCANNDGDGLTKFAVRDFDEETY</sequence>
<feature type="region of interest" description="Disordered" evidence="1">
    <location>
        <begin position="23"/>
        <end position="48"/>
    </location>
</feature>
<dbReference type="EMBL" id="AMQM01006717">
    <property type="status" value="NOT_ANNOTATED_CDS"/>
    <property type="molecule type" value="Genomic_DNA"/>
</dbReference>
<feature type="compositionally biased region" description="Low complexity" evidence="1">
    <location>
        <begin position="172"/>
        <end position="181"/>
    </location>
</feature>
<proteinExistence type="predicted"/>
<name>T1FV20_HELRO</name>
<dbReference type="HOGENOM" id="CLU_720200_0_0_1"/>
<feature type="region of interest" description="Disordered" evidence="1">
    <location>
        <begin position="172"/>
        <end position="196"/>
    </location>
</feature>